<protein>
    <recommendedName>
        <fullName evidence="4">Lipoprotein</fullName>
    </recommendedName>
</protein>
<evidence type="ECO:0000313" key="3">
    <source>
        <dbReference type="Proteomes" id="UP000001235"/>
    </source>
</evidence>
<dbReference type="STRING" id="395494.Galf_1853"/>
<evidence type="ECO:0000313" key="2">
    <source>
        <dbReference type="EMBL" id="ADL55863.1"/>
    </source>
</evidence>
<evidence type="ECO:0000256" key="1">
    <source>
        <dbReference type="SAM" id="SignalP"/>
    </source>
</evidence>
<gene>
    <name evidence="2" type="ordered locus">Galf_1853</name>
</gene>
<dbReference type="Proteomes" id="UP000001235">
    <property type="component" value="Chromosome"/>
</dbReference>
<proteinExistence type="predicted"/>
<feature type="signal peptide" evidence="1">
    <location>
        <begin position="1"/>
        <end position="17"/>
    </location>
</feature>
<organism evidence="2 3">
    <name type="scientific">Gallionella capsiferriformans (strain ES-2)</name>
    <name type="common">Gallionella ferruginea capsiferriformans (strain ES-2)</name>
    <dbReference type="NCBI Taxonomy" id="395494"/>
    <lineage>
        <taxon>Bacteria</taxon>
        <taxon>Pseudomonadati</taxon>
        <taxon>Pseudomonadota</taxon>
        <taxon>Betaproteobacteria</taxon>
        <taxon>Nitrosomonadales</taxon>
        <taxon>Gallionellaceae</taxon>
        <taxon>Gallionella</taxon>
    </lineage>
</organism>
<reference evidence="2 3" key="1">
    <citation type="submission" date="2010-08" db="EMBL/GenBank/DDBJ databases">
        <title>Complete sequence of Gallionella capsiferriformans ES-2.</title>
        <authorList>
            <consortium name="US DOE Joint Genome Institute"/>
            <person name="Lucas S."/>
            <person name="Copeland A."/>
            <person name="Lapidus A."/>
            <person name="Cheng J.-F."/>
            <person name="Bruce D."/>
            <person name="Goodwin L."/>
            <person name="Pitluck S."/>
            <person name="Chertkov O."/>
            <person name="Davenport K.W."/>
            <person name="Detter J.C."/>
            <person name="Han C."/>
            <person name="Tapia R."/>
            <person name="Land M."/>
            <person name="Hauser L."/>
            <person name="Chang Y.-J."/>
            <person name="Jeffries C."/>
            <person name="Kyrpides N."/>
            <person name="Ivanova N."/>
            <person name="Mikhailova N."/>
            <person name="Shelobolina E.S."/>
            <person name="Picardal F."/>
            <person name="Roden E."/>
            <person name="Emerson D."/>
            <person name="Woyke T."/>
        </authorList>
    </citation>
    <scope>NUCLEOTIDE SEQUENCE [LARGE SCALE GENOMIC DNA]</scope>
    <source>
        <strain evidence="2 3">ES-2</strain>
    </source>
</reference>
<accession>D9SH66</accession>
<evidence type="ECO:0008006" key="4">
    <source>
        <dbReference type="Google" id="ProtNLM"/>
    </source>
</evidence>
<dbReference type="RefSeq" id="WP_013293797.1">
    <property type="nucleotide sequence ID" value="NC_014394.1"/>
</dbReference>
<dbReference type="HOGENOM" id="CLU_3099181_0_0_4"/>
<sequence length="51" mass="5559" precursor="true">MKKIWIALPIVFLCACATTDIYFPAPAAQNAADRIISDVWQVKPASVKGPK</sequence>
<dbReference type="AlphaFoldDB" id="D9SH66"/>
<dbReference type="KEGG" id="gca:Galf_1853"/>
<dbReference type="PROSITE" id="PS51257">
    <property type="entry name" value="PROKAR_LIPOPROTEIN"/>
    <property type="match status" value="1"/>
</dbReference>
<keyword evidence="1" id="KW-0732">Signal</keyword>
<feature type="chain" id="PRO_5003128074" description="Lipoprotein" evidence="1">
    <location>
        <begin position="18"/>
        <end position="51"/>
    </location>
</feature>
<keyword evidence="3" id="KW-1185">Reference proteome</keyword>
<dbReference type="EMBL" id="CP002159">
    <property type="protein sequence ID" value="ADL55863.1"/>
    <property type="molecule type" value="Genomic_DNA"/>
</dbReference>
<name>D9SH66_GALCS</name>